<reference evidence="2" key="1">
    <citation type="submission" date="2023-10" db="EMBL/GenBank/DDBJ databases">
        <authorList>
            <person name="Hackl T."/>
        </authorList>
    </citation>
    <scope>NUCLEOTIDE SEQUENCE</scope>
</reference>
<evidence type="ECO:0000313" key="2">
    <source>
        <dbReference type="EMBL" id="CAJ2509085.1"/>
    </source>
</evidence>
<evidence type="ECO:0000256" key="1">
    <source>
        <dbReference type="SAM" id="MobiDB-lite"/>
    </source>
</evidence>
<dbReference type="Proteomes" id="UP001295740">
    <property type="component" value="Unassembled WGS sequence"/>
</dbReference>
<sequence length="126" mass="14433">MDDTLVNTAAYHVRDQDNHDIATGSRAGPAESRHGPFTRSVESQQKERAQERGVRLKKDFLDILYDFRHRESLDPGDKIYAMIRLAEGRKMERIEVDFSLSTEDVHDGVKKVIQQSYPGLDLYVAI</sequence>
<keyword evidence="3" id="KW-1185">Reference proteome</keyword>
<feature type="region of interest" description="Disordered" evidence="1">
    <location>
        <begin position="15"/>
        <end position="51"/>
    </location>
</feature>
<accession>A0AAI8VJS2</accession>
<organism evidence="2 3">
    <name type="scientific">Anthostomella pinea</name>
    <dbReference type="NCBI Taxonomy" id="933095"/>
    <lineage>
        <taxon>Eukaryota</taxon>
        <taxon>Fungi</taxon>
        <taxon>Dikarya</taxon>
        <taxon>Ascomycota</taxon>
        <taxon>Pezizomycotina</taxon>
        <taxon>Sordariomycetes</taxon>
        <taxon>Xylariomycetidae</taxon>
        <taxon>Xylariales</taxon>
        <taxon>Xylariaceae</taxon>
        <taxon>Anthostomella</taxon>
    </lineage>
</organism>
<dbReference type="EMBL" id="CAUWAG010000012">
    <property type="protein sequence ID" value="CAJ2509085.1"/>
    <property type="molecule type" value="Genomic_DNA"/>
</dbReference>
<comment type="caution">
    <text evidence="2">The sequence shown here is derived from an EMBL/GenBank/DDBJ whole genome shotgun (WGS) entry which is preliminary data.</text>
</comment>
<dbReference type="AlphaFoldDB" id="A0AAI8VJS2"/>
<name>A0AAI8VJS2_9PEZI</name>
<gene>
    <name evidence="2" type="ORF">KHLLAP_LOCUS9553</name>
</gene>
<evidence type="ECO:0000313" key="3">
    <source>
        <dbReference type="Proteomes" id="UP001295740"/>
    </source>
</evidence>
<protein>
    <submittedName>
        <fullName evidence="2">Uu.00g141110.m01.CDS01</fullName>
    </submittedName>
</protein>
<proteinExistence type="predicted"/>